<gene>
    <name evidence="2" type="ORF">HS088_TW09G00331</name>
</gene>
<protein>
    <submittedName>
        <fullName evidence="2">Uncharacterized protein</fullName>
    </submittedName>
</protein>
<feature type="transmembrane region" description="Helical" evidence="1">
    <location>
        <begin position="91"/>
        <end position="114"/>
    </location>
</feature>
<organism evidence="2 3">
    <name type="scientific">Tripterygium wilfordii</name>
    <name type="common">Thunder God vine</name>
    <dbReference type="NCBI Taxonomy" id="458696"/>
    <lineage>
        <taxon>Eukaryota</taxon>
        <taxon>Viridiplantae</taxon>
        <taxon>Streptophyta</taxon>
        <taxon>Embryophyta</taxon>
        <taxon>Tracheophyta</taxon>
        <taxon>Spermatophyta</taxon>
        <taxon>Magnoliopsida</taxon>
        <taxon>eudicotyledons</taxon>
        <taxon>Gunneridae</taxon>
        <taxon>Pentapetalae</taxon>
        <taxon>rosids</taxon>
        <taxon>fabids</taxon>
        <taxon>Celastrales</taxon>
        <taxon>Celastraceae</taxon>
        <taxon>Tripterygium</taxon>
    </lineage>
</organism>
<dbReference type="AlphaFoldDB" id="A0A7J7D7G5"/>
<dbReference type="Proteomes" id="UP000593562">
    <property type="component" value="Unassembled WGS sequence"/>
</dbReference>
<accession>A0A7J7D7G5</accession>
<dbReference type="EMBL" id="JAAARO010000009">
    <property type="protein sequence ID" value="KAF5742287.1"/>
    <property type="molecule type" value="Genomic_DNA"/>
</dbReference>
<keyword evidence="3" id="KW-1185">Reference proteome</keyword>
<keyword evidence="1" id="KW-0812">Transmembrane</keyword>
<proteinExistence type="predicted"/>
<dbReference type="InParanoid" id="A0A7J7D7G5"/>
<name>A0A7J7D7G5_TRIWF</name>
<evidence type="ECO:0000256" key="1">
    <source>
        <dbReference type="SAM" id="Phobius"/>
    </source>
</evidence>
<sequence>MCLCLGALDLVSASTVGPDLIDYALLLSLYVLFQLKIFPSIFAQIFSIGLLVKIERNMVCVIFIAKFDMGFFQFCCHGCFSFSSVSNLGNLVRMVVKCLVFTPCGFPLFSLTFVNNL</sequence>
<keyword evidence="1" id="KW-0472">Membrane</keyword>
<feature type="transmembrane region" description="Helical" evidence="1">
    <location>
        <begin position="59"/>
        <end position="85"/>
    </location>
</feature>
<evidence type="ECO:0000313" key="3">
    <source>
        <dbReference type="Proteomes" id="UP000593562"/>
    </source>
</evidence>
<evidence type="ECO:0000313" key="2">
    <source>
        <dbReference type="EMBL" id="KAF5742287.1"/>
    </source>
</evidence>
<comment type="caution">
    <text evidence="2">The sequence shown here is derived from an EMBL/GenBank/DDBJ whole genome shotgun (WGS) entry which is preliminary data.</text>
</comment>
<feature type="transmembrane region" description="Helical" evidence="1">
    <location>
        <begin position="23"/>
        <end position="52"/>
    </location>
</feature>
<reference evidence="2 3" key="1">
    <citation type="journal article" date="2020" name="Nat. Commun.">
        <title>Genome of Tripterygium wilfordii and identification of cytochrome P450 involved in triptolide biosynthesis.</title>
        <authorList>
            <person name="Tu L."/>
            <person name="Su P."/>
            <person name="Zhang Z."/>
            <person name="Gao L."/>
            <person name="Wang J."/>
            <person name="Hu T."/>
            <person name="Zhou J."/>
            <person name="Zhang Y."/>
            <person name="Zhao Y."/>
            <person name="Liu Y."/>
            <person name="Song Y."/>
            <person name="Tong Y."/>
            <person name="Lu Y."/>
            <person name="Yang J."/>
            <person name="Xu C."/>
            <person name="Jia M."/>
            <person name="Peters R.J."/>
            <person name="Huang L."/>
            <person name="Gao W."/>
        </authorList>
    </citation>
    <scope>NUCLEOTIDE SEQUENCE [LARGE SCALE GENOMIC DNA]</scope>
    <source>
        <strain evidence="3">cv. XIE 37</strain>
        <tissue evidence="2">Leaf</tissue>
    </source>
</reference>
<keyword evidence="1" id="KW-1133">Transmembrane helix</keyword>